<accession>A0A918BTL5</accession>
<protein>
    <submittedName>
        <fullName evidence="1">Uncharacterized protein</fullName>
    </submittedName>
</protein>
<keyword evidence="2" id="KW-1185">Reference proteome</keyword>
<dbReference type="EMBL" id="BMQK01000027">
    <property type="protein sequence ID" value="GGQ87774.1"/>
    <property type="molecule type" value="Genomic_DNA"/>
</dbReference>
<evidence type="ECO:0000313" key="1">
    <source>
        <dbReference type="EMBL" id="GGQ87774.1"/>
    </source>
</evidence>
<evidence type="ECO:0000313" key="2">
    <source>
        <dbReference type="Proteomes" id="UP000620156"/>
    </source>
</evidence>
<reference evidence="1" key="1">
    <citation type="journal article" date="2014" name="Int. J. Syst. Evol. Microbiol.">
        <title>Complete genome sequence of Corynebacterium casei LMG S-19264T (=DSM 44701T), isolated from a smear-ripened cheese.</title>
        <authorList>
            <consortium name="US DOE Joint Genome Institute (JGI-PGF)"/>
            <person name="Walter F."/>
            <person name="Albersmeier A."/>
            <person name="Kalinowski J."/>
            <person name="Ruckert C."/>
        </authorList>
    </citation>
    <scope>NUCLEOTIDE SEQUENCE</scope>
    <source>
        <strain evidence="1">JCM 3131</strain>
    </source>
</reference>
<organism evidence="1 2">
    <name type="scientific">Streptomyces ruber</name>
    <dbReference type="NCBI Taxonomy" id="83378"/>
    <lineage>
        <taxon>Bacteria</taxon>
        <taxon>Bacillati</taxon>
        <taxon>Actinomycetota</taxon>
        <taxon>Actinomycetes</taxon>
        <taxon>Kitasatosporales</taxon>
        <taxon>Streptomycetaceae</taxon>
        <taxon>Streptomyces</taxon>
    </lineage>
</organism>
<dbReference type="Proteomes" id="UP000620156">
    <property type="component" value="Unassembled WGS sequence"/>
</dbReference>
<gene>
    <name evidence="1" type="ORF">GCM10010145_66440</name>
</gene>
<dbReference type="RefSeq" id="WP_189220598.1">
    <property type="nucleotide sequence ID" value="NZ_BMQK01000027.1"/>
</dbReference>
<name>A0A918BTL5_9ACTN</name>
<reference evidence="1" key="2">
    <citation type="submission" date="2020-09" db="EMBL/GenBank/DDBJ databases">
        <authorList>
            <person name="Sun Q."/>
            <person name="Ohkuma M."/>
        </authorList>
    </citation>
    <scope>NUCLEOTIDE SEQUENCE</scope>
    <source>
        <strain evidence="1">JCM 3131</strain>
    </source>
</reference>
<comment type="caution">
    <text evidence="1">The sequence shown here is derived from an EMBL/GenBank/DDBJ whole genome shotgun (WGS) entry which is preliminary data.</text>
</comment>
<sequence length="73" mass="7701">MVGAVAVLVPEPVQRPAPPLWVAVHHPGSRHFATAAQGRNLMVTPLTKGDEEVVDLTGESDTAVAVPRRPGRS</sequence>
<proteinExistence type="predicted"/>
<dbReference type="AlphaFoldDB" id="A0A918BTL5"/>